<sequence length="825" mass="96565">MKKSKKILSDDESIPDEDNTKENNNFINLYDSDFDKNSKCNLKFKFFKNIKITNDEKKKNLSKICCTKNYLFISTSNVFSQVRIFNYNNLITFKKDDEAIISLSEVDNNEEINKDKDDSISVNKSEEEGSHYDDKTYINLCDIYDKSEFFADINKPSNDTMQMWNIKNKQINTYNNINKTYDDLMEIKDDTFLINQDKNNNNNKFDENNTVSLSNSEIDKEENIKNKNYYSNGEVVDLNSHFLEINNEDTMFKEEYLYYDNFLDNSKNENENENENKPAGNNKGEEEENKTKNIIEENIRNEELQKNGFYISGDLLEINVDIIKTKTNKTPNLIEYVGEFIDIYSPIILMKKNANENILSILTYSGSIYNYDISEDVLNELKEKRINKIELYNNIENYFIQQETNKTPKFSLEDDDGKEVTIPPLSICEPYFINSIKSFDFLPDGKTLVCVGFNKDYFLSFVDCHTGKKIIYNKKIKIEKPSNNSSNDNKDAKNDLPNDNMDDNTSMQINLICDFNYIYVEKETKIFNGELGNFVYIGSSCGYLVFIFISEKFVKFLNILLRDKNVKNGSLFIYDPNLDYASENNIFNCIVGNVDDIYKLDKNMLYALLDDDDTNKNIFSLDNNKENIFKRTENNFFSYAFFISKNVKVNSIISLNTKKNDYINLFIALNNGKVLNYIFDIFTFFSTKTPITMSNLYSYLNKNNSDVSKNCIHNENSGNNVFIKKSEKLIYDFTGLHKSTTINNIDLYQNSMNNNYHIFINSNVKKIRELSDKNFYITYMMDVHTKKIENLYRHISYIIDSCISPQFYFCLDDNNKVTIFSSLYM</sequence>
<dbReference type="EMBL" id="LM993667">
    <property type="protein sequence ID" value="VTZ80582.1"/>
    <property type="molecule type" value="Genomic_DNA"/>
</dbReference>
<name>A0A078KGD4_PLAYE</name>
<dbReference type="VEuPathDB" id="PlasmoDB:Py17XNL_001303069"/>
<dbReference type="AlphaFoldDB" id="A0A078KGD4"/>
<dbReference type="KEGG" id="pyo:PY17X_1320500"/>
<dbReference type="Proteomes" id="UP000072874">
    <property type="component" value="Chromosome 13"/>
</dbReference>
<protein>
    <recommendedName>
        <fullName evidence="6">WD repeat-containing protein</fullName>
    </recommendedName>
</protein>
<evidence type="ECO:0000313" key="5">
    <source>
        <dbReference type="Proteomes" id="UP000072904"/>
    </source>
</evidence>
<feature type="compositionally biased region" description="Basic and acidic residues" evidence="1">
    <location>
        <begin position="266"/>
        <end position="276"/>
    </location>
</feature>
<dbReference type="VEuPathDB" id="PlasmoDB:PY04947"/>
<dbReference type="EMBL" id="LK934641">
    <property type="protein sequence ID" value="CDU19825.1"/>
    <property type="molecule type" value="Genomic_DNA"/>
</dbReference>
<reference evidence="2" key="2">
    <citation type="submission" date="2014-05" db="EMBL/GenBank/DDBJ databases">
        <authorList>
            <person name="Aslett A.Martin."/>
            <person name="De Silva Nishadi"/>
        </authorList>
    </citation>
    <scope>NUCLEOTIDE SEQUENCE</scope>
    <source>
        <strain evidence="2">YM</strain>
    </source>
</reference>
<reference evidence="3" key="4">
    <citation type="submission" date="2019-05" db="EMBL/GenBank/DDBJ databases">
        <authorList>
            <consortium name="Pathogen Informatics"/>
        </authorList>
    </citation>
    <scope>NUCLEOTIDE SEQUENCE</scope>
    <source>
        <strain evidence="3">17X</strain>
    </source>
</reference>
<evidence type="ECO:0000313" key="4">
    <source>
        <dbReference type="Proteomes" id="UP000072874"/>
    </source>
</evidence>
<dbReference type="VEuPathDB" id="PlasmoDB:PYYM_1317500"/>
<accession>A0A078KGD4</accession>
<proteinExistence type="predicted"/>
<reference evidence="4 5" key="1">
    <citation type="journal article" date="2014" name="BMC Biol.">
        <title>A comprehensive evaluation of rodent malaria parasite genomes and gene expression.</title>
        <authorList>
            <person name="Otto T.D."/>
            <person name="Bohme U."/>
            <person name="Jackson A.P."/>
            <person name="Hunt M."/>
            <person name="Franke-Fayard B."/>
            <person name="Hoeijmakers W.A."/>
            <person name="Religa A.A."/>
            <person name="Robertson L."/>
            <person name="Sanders M."/>
            <person name="Ogun S.A."/>
            <person name="Cunningham D."/>
            <person name="Erhart A."/>
            <person name="Billker O."/>
            <person name="Khan S.M."/>
            <person name="Stunnenberg H.G."/>
            <person name="Langhorne J."/>
            <person name="Holder A.A."/>
            <person name="Waters A.P."/>
            <person name="Newbold C.I."/>
            <person name="Pain A."/>
            <person name="Berriman M."/>
            <person name="Janse C.J."/>
        </authorList>
    </citation>
    <scope>NUCLEOTIDE SEQUENCE [LARGE SCALE GENOMIC DNA]</scope>
    <source>
        <strain evidence="3 4">17X</strain>
        <strain evidence="2 5">YM</strain>
    </source>
</reference>
<feature type="region of interest" description="Disordered" evidence="1">
    <location>
        <begin position="266"/>
        <end position="290"/>
    </location>
</feature>
<evidence type="ECO:0000313" key="2">
    <source>
        <dbReference type="EMBL" id="CDU19825.1"/>
    </source>
</evidence>
<dbReference type="OrthoDB" id="370586at2759"/>
<dbReference type="VEuPathDB" id="PlasmoDB:PY17X_1320500"/>
<evidence type="ECO:0000256" key="1">
    <source>
        <dbReference type="SAM" id="MobiDB-lite"/>
    </source>
</evidence>
<organism evidence="2 5">
    <name type="scientific">Plasmodium yoelii</name>
    <dbReference type="NCBI Taxonomy" id="5861"/>
    <lineage>
        <taxon>Eukaryota</taxon>
        <taxon>Sar</taxon>
        <taxon>Alveolata</taxon>
        <taxon>Apicomplexa</taxon>
        <taxon>Aconoidasida</taxon>
        <taxon>Haemosporida</taxon>
        <taxon>Plasmodiidae</taxon>
        <taxon>Plasmodium</taxon>
        <taxon>Plasmodium (Vinckeia)</taxon>
    </lineage>
</organism>
<dbReference type="OMA" id="YYDNFAG"/>
<reference evidence="3" key="3">
    <citation type="submission" date="2014-05" db="EMBL/GenBank/DDBJ databases">
        <authorList>
            <person name="Aslett M.A."/>
            <person name="De Silva N."/>
        </authorList>
    </citation>
    <scope>NUCLEOTIDE SEQUENCE</scope>
    <source>
        <strain evidence="3">17X</strain>
    </source>
</reference>
<evidence type="ECO:0000313" key="3">
    <source>
        <dbReference type="EMBL" id="VTZ80582.1"/>
    </source>
</evidence>
<dbReference type="RefSeq" id="XP_725325.1">
    <property type="nucleotide sequence ID" value="XM_720232.1"/>
</dbReference>
<evidence type="ECO:0008006" key="6">
    <source>
        <dbReference type="Google" id="ProtNLM"/>
    </source>
</evidence>
<dbReference type="Proteomes" id="UP000072904">
    <property type="component" value="Chromosome 13"/>
</dbReference>
<dbReference type="GeneID" id="3790661"/>
<gene>
    <name evidence="3" type="ORF">PY17X_1320500</name>
    <name evidence="2" type="ORF">PYYM_1317500</name>
</gene>